<gene>
    <name evidence="2" type="ORF">KME15_26070</name>
</gene>
<sequence>MKRILVSSLSVLTILMAGATIAQAQSVDTTPFNLFNLARNGYFQEQGISSFSGLHAAAESGKITAEDIIQAAVQQNRLSSEHLNDAAYIRSVRRFLSDMNGD</sequence>
<name>A0A951UPM7_9CYAN</name>
<feature type="chain" id="PRO_5037820772" evidence="1">
    <location>
        <begin position="25"/>
        <end position="102"/>
    </location>
</feature>
<reference evidence="2" key="1">
    <citation type="submission" date="2021-05" db="EMBL/GenBank/DDBJ databases">
        <authorList>
            <person name="Pietrasiak N."/>
            <person name="Ward R."/>
            <person name="Stajich J.E."/>
            <person name="Kurbessoian T."/>
        </authorList>
    </citation>
    <scope>NUCLEOTIDE SEQUENCE</scope>
    <source>
        <strain evidence="2">UHER 2000/2452</strain>
    </source>
</reference>
<dbReference type="Proteomes" id="UP000757435">
    <property type="component" value="Unassembled WGS sequence"/>
</dbReference>
<evidence type="ECO:0000256" key="1">
    <source>
        <dbReference type="SAM" id="SignalP"/>
    </source>
</evidence>
<organism evidence="2 3">
    <name type="scientific">Drouetiella hepatica Uher 2000/2452</name>
    <dbReference type="NCBI Taxonomy" id="904376"/>
    <lineage>
        <taxon>Bacteria</taxon>
        <taxon>Bacillati</taxon>
        <taxon>Cyanobacteriota</taxon>
        <taxon>Cyanophyceae</taxon>
        <taxon>Oculatellales</taxon>
        <taxon>Oculatellaceae</taxon>
        <taxon>Drouetiella</taxon>
    </lineage>
</organism>
<accession>A0A951UPM7</accession>
<feature type="signal peptide" evidence="1">
    <location>
        <begin position="1"/>
        <end position="24"/>
    </location>
</feature>
<protein>
    <submittedName>
        <fullName evidence="2">Uncharacterized protein</fullName>
    </submittedName>
</protein>
<comment type="caution">
    <text evidence="2">The sequence shown here is derived from an EMBL/GenBank/DDBJ whole genome shotgun (WGS) entry which is preliminary data.</text>
</comment>
<proteinExistence type="predicted"/>
<evidence type="ECO:0000313" key="2">
    <source>
        <dbReference type="EMBL" id="MBW4662136.1"/>
    </source>
</evidence>
<dbReference type="AlphaFoldDB" id="A0A951UPM7"/>
<keyword evidence="1" id="KW-0732">Signal</keyword>
<evidence type="ECO:0000313" key="3">
    <source>
        <dbReference type="Proteomes" id="UP000757435"/>
    </source>
</evidence>
<reference evidence="2" key="2">
    <citation type="journal article" date="2022" name="Microbiol. Resour. Announc.">
        <title>Metagenome Sequencing to Explore Phylogenomics of Terrestrial Cyanobacteria.</title>
        <authorList>
            <person name="Ward R.D."/>
            <person name="Stajich J.E."/>
            <person name="Johansen J.R."/>
            <person name="Huntemann M."/>
            <person name="Clum A."/>
            <person name="Foster B."/>
            <person name="Foster B."/>
            <person name="Roux S."/>
            <person name="Palaniappan K."/>
            <person name="Varghese N."/>
            <person name="Mukherjee S."/>
            <person name="Reddy T.B.K."/>
            <person name="Daum C."/>
            <person name="Copeland A."/>
            <person name="Chen I.A."/>
            <person name="Ivanova N.N."/>
            <person name="Kyrpides N.C."/>
            <person name="Shapiro N."/>
            <person name="Eloe-Fadrosh E.A."/>
            <person name="Pietrasiak N."/>
        </authorList>
    </citation>
    <scope>NUCLEOTIDE SEQUENCE</scope>
    <source>
        <strain evidence="2">UHER 2000/2452</strain>
    </source>
</reference>
<dbReference type="EMBL" id="JAHHHD010000059">
    <property type="protein sequence ID" value="MBW4662136.1"/>
    <property type="molecule type" value="Genomic_DNA"/>
</dbReference>